<reference evidence="3" key="3">
    <citation type="submission" date="2025-09" db="UniProtKB">
        <authorList>
            <consortium name="Ensembl"/>
        </authorList>
    </citation>
    <scope>IDENTIFICATION</scope>
</reference>
<dbReference type="InterPro" id="IPR012317">
    <property type="entry name" value="Poly(ADP-ribose)pol_cat_dom"/>
</dbReference>
<keyword evidence="4" id="KW-1185">Reference proteome</keyword>
<dbReference type="PANTHER" id="PTHR45740:SF6">
    <property type="entry name" value="PROTEIN MONO-ADP-RIBOSYLTRANSFERASE PARP12"/>
    <property type="match status" value="1"/>
</dbReference>
<dbReference type="AlphaFoldDB" id="A0A672FFL8"/>
<dbReference type="InterPro" id="IPR051712">
    <property type="entry name" value="ARTD-AVP"/>
</dbReference>
<reference evidence="3" key="2">
    <citation type="submission" date="2025-08" db="UniProtKB">
        <authorList>
            <consortium name="Ensembl"/>
        </authorList>
    </citation>
    <scope>IDENTIFICATION</scope>
</reference>
<dbReference type="PANTHER" id="PTHR45740">
    <property type="entry name" value="POLY [ADP-RIBOSE] POLYMERASE"/>
    <property type="match status" value="1"/>
</dbReference>
<protein>
    <recommendedName>
        <fullName evidence="2">PARP catalytic domain-containing protein</fullName>
    </recommendedName>
</protein>
<organism evidence="3 4">
    <name type="scientific">Salarias fasciatus</name>
    <name type="common">Jewelled blenny</name>
    <name type="synonym">Blennius fasciatus</name>
    <dbReference type="NCBI Taxonomy" id="181472"/>
    <lineage>
        <taxon>Eukaryota</taxon>
        <taxon>Metazoa</taxon>
        <taxon>Chordata</taxon>
        <taxon>Craniata</taxon>
        <taxon>Vertebrata</taxon>
        <taxon>Euteleostomi</taxon>
        <taxon>Actinopterygii</taxon>
        <taxon>Neopterygii</taxon>
        <taxon>Teleostei</taxon>
        <taxon>Neoteleostei</taxon>
        <taxon>Acanthomorphata</taxon>
        <taxon>Ovalentaria</taxon>
        <taxon>Blenniimorphae</taxon>
        <taxon>Blenniiformes</taxon>
        <taxon>Blennioidei</taxon>
        <taxon>Blenniidae</taxon>
        <taxon>Salariinae</taxon>
        <taxon>Salarias</taxon>
    </lineage>
</organism>
<evidence type="ECO:0000259" key="2">
    <source>
        <dbReference type="PROSITE" id="PS51059"/>
    </source>
</evidence>
<evidence type="ECO:0000313" key="4">
    <source>
        <dbReference type="Proteomes" id="UP000472267"/>
    </source>
</evidence>
<evidence type="ECO:0000313" key="3">
    <source>
        <dbReference type="Ensembl" id="ENSSFAP00005005203.1"/>
    </source>
</evidence>
<evidence type="ECO:0000256" key="1">
    <source>
        <dbReference type="ARBA" id="ARBA00024347"/>
    </source>
</evidence>
<name>A0A672FFL8_SALFA</name>
<sequence>MFVALVLVGAYTKGSSSYVRPPPKGGSRDLYDSCVDSVSDPSIYVIFENSRFILNISSSTPKRKTRSPQFSCGQLVDELVTSIFSITQKQKLIQICKNAPFKTLEFFHRGY</sequence>
<dbReference type="GO" id="GO:1990404">
    <property type="term" value="F:NAD+-protein mono-ADP-ribosyltransferase activity"/>
    <property type="evidence" value="ECO:0007669"/>
    <property type="project" value="TreeGrafter"/>
</dbReference>
<reference evidence="3" key="1">
    <citation type="submission" date="2019-06" db="EMBL/GenBank/DDBJ databases">
        <authorList>
            <consortium name="Wellcome Sanger Institute Data Sharing"/>
        </authorList>
    </citation>
    <scope>NUCLEOTIDE SEQUENCE [LARGE SCALE GENOMIC DNA]</scope>
</reference>
<feature type="domain" description="PARP catalytic" evidence="2">
    <location>
        <begin position="1"/>
        <end position="79"/>
    </location>
</feature>
<dbReference type="Proteomes" id="UP000472267">
    <property type="component" value="Chromosome 7"/>
</dbReference>
<comment type="similarity">
    <text evidence="1">Belongs to the ARTD/PARP family.</text>
</comment>
<dbReference type="InParanoid" id="A0A672FFL8"/>
<dbReference type="GO" id="GO:0005634">
    <property type="term" value="C:nucleus"/>
    <property type="evidence" value="ECO:0007669"/>
    <property type="project" value="TreeGrafter"/>
</dbReference>
<dbReference type="GO" id="GO:0003950">
    <property type="term" value="F:NAD+ poly-ADP-ribosyltransferase activity"/>
    <property type="evidence" value="ECO:0007669"/>
    <property type="project" value="InterPro"/>
</dbReference>
<dbReference type="SUPFAM" id="SSF56399">
    <property type="entry name" value="ADP-ribosylation"/>
    <property type="match status" value="1"/>
</dbReference>
<dbReference type="PROSITE" id="PS51059">
    <property type="entry name" value="PARP_CATALYTIC"/>
    <property type="match status" value="1"/>
</dbReference>
<dbReference type="Ensembl" id="ENSSFAT00005005503.1">
    <property type="protein sequence ID" value="ENSSFAP00005005203.1"/>
    <property type="gene ID" value="ENSSFAG00005003309.1"/>
</dbReference>
<dbReference type="Gene3D" id="3.90.228.10">
    <property type="match status" value="1"/>
</dbReference>
<accession>A0A672FFL8</accession>
<proteinExistence type="inferred from homology"/>